<comment type="caution">
    <text evidence="2">The sequence shown here is derived from an EMBL/GenBank/DDBJ whole genome shotgun (WGS) entry which is preliminary data.</text>
</comment>
<evidence type="ECO:0000313" key="3">
    <source>
        <dbReference type="Proteomes" id="UP001465668"/>
    </source>
</evidence>
<dbReference type="Proteomes" id="UP001465668">
    <property type="component" value="Unassembled WGS sequence"/>
</dbReference>
<feature type="region of interest" description="Disordered" evidence="1">
    <location>
        <begin position="130"/>
        <end position="153"/>
    </location>
</feature>
<dbReference type="EMBL" id="JARVKM010000021">
    <property type="protein sequence ID" value="KAK9777385.1"/>
    <property type="molecule type" value="Genomic_DNA"/>
</dbReference>
<protein>
    <submittedName>
        <fullName evidence="2">Uncharacterized protein</fullName>
    </submittedName>
</protein>
<accession>A0ABR2XUZ7</accession>
<name>A0ABR2XUZ7_9PEZI</name>
<evidence type="ECO:0000256" key="1">
    <source>
        <dbReference type="SAM" id="MobiDB-lite"/>
    </source>
</evidence>
<gene>
    <name evidence="2" type="ORF">SCAR479_05778</name>
</gene>
<reference evidence="2 3" key="1">
    <citation type="submission" date="2024-02" db="EMBL/GenBank/DDBJ databases">
        <title>First draft genome assembly of two strains of Seiridium cardinale.</title>
        <authorList>
            <person name="Emiliani G."/>
            <person name="Scali E."/>
        </authorList>
    </citation>
    <scope>NUCLEOTIDE SEQUENCE [LARGE SCALE GENOMIC DNA]</scope>
    <source>
        <strain evidence="2 3">BM-138-000479</strain>
    </source>
</reference>
<organism evidence="2 3">
    <name type="scientific">Seiridium cardinale</name>
    <dbReference type="NCBI Taxonomy" id="138064"/>
    <lineage>
        <taxon>Eukaryota</taxon>
        <taxon>Fungi</taxon>
        <taxon>Dikarya</taxon>
        <taxon>Ascomycota</taxon>
        <taxon>Pezizomycotina</taxon>
        <taxon>Sordariomycetes</taxon>
        <taxon>Xylariomycetidae</taxon>
        <taxon>Amphisphaeriales</taxon>
        <taxon>Sporocadaceae</taxon>
        <taxon>Seiridium</taxon>
    </lineage>
</organism>
<proteinExistence type="predicted"/>
<sequence>MSLLRSEVFVDAPAEGCAAEDCPVGCVCIYQGGLAAGNASIISAAGPLNLNVGTAKTQLSLETLTDTLTHHTVARYCDLDHPDTMSSNASLNVRVVADNEASHAEMPETHKVSKNDRLWRHNILGKSRGKSDKNYAQLDSDADSAFSKDPKEKKEHWLGKYFEVDPDGAKINGKTIR</sequence>
<keyword evidence="3" id="KW-1185">Reference proteome</keyword>
<evidence type="ECO:0000313" key="2">
    <source>
        <dbReference type="EMBL" id="KAK9777385.1"/>
    </source>
</evidence>